<accession>A0ABV8IF79</accession>
<evidence type="ECO:0000313" key="1">
    <source>
        <dbReference type="EMBL" id="MFC4062644.1"/>
    </source>
</evidence>
<dbReference type="EMBL" id="JBHSBM010000051">
    <property type="protein sequence ID" value="MFC4062644.1"/>
    <property type="molecule type" value="Genomic_DNA"/>
</dbReference>
<organism evidence="1 2">
    <name type="scientific">Planomonospora corallina</name>
    <dbReference type="NCBI Taxonomy" id="1806052"/>
    <lineage>
        <taxon>Bacteria</taxon>
        <taxon>Bacillati</taxon>
        <taxon>Actinomycetota</taxon>
        <taxon>Actinomycetes</taxon>
        <taxon>Streptosporangiales</taxon>
        <taxon>Streptosporangiaceae</taxon>
        <taxon>Planomonospora</taxon>
    </lineage>
</organism>
<name>A0ABV8IF79_9ACTN</name>
<reference evidence="2" key="1">
    <citation type="journal article" date="2019" name="Int. J. Syst. Evol. Microbiol.">
        <title>The Global Catalogue of Microorganisms (GCM) 10K type strain sequencing project: providing services to taxonomists for standard genome sequencing and annotation.</title>
        <authorList>
            <consortium name="The Broad Institute Genomics Platform"/>
            <consortium name="The Broad Institute Genome Sequencing Center for Infectious Disease"/>
            <person name="Wu L."/>
            <person name="Ma J."/>
        </authorList>
    </citation>
    <scope>NUCLEOTIDE SEQUENCE [LARGE SCALE GENOMIC DNA]</scope>
    <source>
        <strain evidence="2">TBRC 4489</strain>
    </source>
</reference>
<dbReference type="Proteomes" id="UP001595850">
    <property type="component" value="Unassembled WGS sequence"/>
</dbReference>
<dbReference type="RefSeq" id="WP_377293946.1">
    <property type="nucleotide sequence ID" value="NZ_JBHSBM010000051.1"/>
</dbReference>
<sequence length="115" mass="12921">MSLQTAVPLPSRWAGVAKAMPPSLSCLTGPDGGIVELPSDLAWSGRTCFDLSDRDQRYLFHMTVLTSAITTEHYTHWLNADLLRSDWARLRLPRALRALWQDRFPELAAEVVRSA</sequence>
<proteinExistence type="predicted"/>
<gene>
    <name evidence="1" type="ORF">ACFOWE_30475</name>
</gene>
<comment type="caution">
    <text evidence="1">The sequence shown here is derived from an EMBL/GenBank/DDBJ whole genome shotgun (WGS) entry which is preliminary data.</text>
</comment>
<evidence type="ECO:0000313" key="2">
    <source>
        <dbReference type="Proteomes" id="UP001595850"/>
    </source>
</evidence>
<protein>
    <submittedName>
        <fullName evidence="1">Uncharacterized protein</fullName>
    </submittedName>
</protein>
<keyword evidence="2" id="KW-1185">Reference proteome</keyword>